<dbReference type="Proteomes" id="UP000308953">
    <property type="component" value="Unassembled WGS sequence"/>
</dbReference>
<evidence type="ECO:0000313" key="2">
    <source>
        <dbReference type="Proteomes" id="UP000308953"/>
    </source>
</evidence>
<organism evidence="1 2">
    <name type="scientific">Aureobasidium pullulans</name>
    <name type="common">Black yeast</name>
    <name type="synonym">Pullularia pullulans</name>
    <dbReference type="NCBI Taxonomy" id="5580"/>
    <lineage>
        <taxon>Eukaryota</taxon>
        <taxon>Fungi</taxon>
        <taxon>Dikarya</taxon>
        <taxon>Ascomycota</taxon>
        <taxon>Pezizomycotina</taxon>
        <taxon>Dothideomycetes</taxon>
        <taxon>Dothideomycetidae</taxon>
        <taxon>Dothideales</taxon>
        <taxon>Saccotheciaceae</taxon>
        <taxon>Aureobasidium</taxon>
    </lineage>
</organism>
<accession>A0A4S9EMJ6</accession>
<evidence type="ECO:0000313" key="1">
    <source>
        <dbReference type="EMBL" id="THX35510.1"/>
    </source>
</evidence>
<gene>
    <name evidence="1" type="ORF">D6D10_07267</name>
</gene>
<comment type="caution">
    <text evidence="1">The sequence shown here is derived from an EMBL/GenBank/DDBJ whole genome shotgun (WGS) entry which is preliminary data.</text>
</comment>
<reference evidence="1 2" key="1">
    <citation type="submission" date="2018-10" db="EMBL/GenBank/DDBJ databases">
        <title>Fifty Aureobasidium pullulans genomes reveal a recombining polyextremotolerant generalist.</title>
        <authorList>
            <person name="Gostincar C."/>
            <person name="Turk M."/>
            <person name="Zajc J."/>
            <person name="Gunde-Cimerman N."/>
        </authorList>
    </citation>
    <scope>NUCLEOTIDE SEQUENCE [LARGE SCALE GENOMIC DNA]</scope>
    <source>
        <strain evidence="1 2">EXF-9785</strain>
    </source>
</reference>
<name>A0A4S9EMJ6_AURPU</name>
<sequence length="237" mass="27045">KHLGRVAPSFTHLFLLHTNSLEHTPIPSFVSSSTYLFLIDTVAYLDSTIFVLSNYPFTAINNPIVKMANQAFHELQDTYSTASAYNEDDPTTWHNHLNRLVAVRKAHLDVIPTFQDEWRAYLDATAEYKFHRDAAKVENHTINIDTISDAAMAHVKQMSAAQTKALKAYHKILGLARADLARMKEVETLARKILDLRGRRKVFRVEELQRAEAVILWVQKTRTSIFNVLGEIKKNSV</sequence>
<feature type="non-terminal residue" evidence="1">
    <location>
        <position position="1"/>
    </location>
</feature>
<proteinExistence type="predicted"/>
<dbReference type="AlphaFoldDB" id="A0A4S9EMJ6"/>
<dbReference type="EMBL" id="QZAV01000202">
    <property type="protein sequence ID" value="THX35510.1"/>
    <property type="molecule type" value="Genomic_DNA"/>
</dbReference>
<protein>
    <submittedName>
        <fullName evidence="1">Uncharacterized protein</fullName>
    </submittedName>
</protein>